<dbReference type="Proteomes" id="UP000294980">
    <property type="component" value="Unassembled WGS sequence"/>
</dbReference>
<keyword evidence="6" id="KW-1185">Reference proteome</keyword>
<keyword evidence="1" id="KW-0285">Flavoprotein</keyword>
<dbReference type="InterPro" id="IPR035965">
    <property type="entry name" value="PAS-like_dom_sf"/>
</dbReference>
<evidence type="ECO:0000259" key="4">
    <source>
        <dbReference type="Pfam" id="PF13426"/>
    </source>
</evidence>
<dbReference type="OrthoDB" id="9803824at2"/>
<feature type="domain" description="PAS" evidence="4">
    <location>
        <begin position="37"/>
        <end position="126"/>
    </location>
</feature>
<accession>A0A4R2LGB8</accession>
<sequence length="193" mass="21650">MAEVSLQTQAYFSALREVAERFDHCVTVAAIHLPGQPLVFINRQFERETGYTAEECLGRNCRFLQGSMTDQPARATMAADIAARRSSFTDVVNFRKDGTAFVNRLLLLPFEYLSDDDHLFYIGIQRHIRGVDDPVPELQRLRHGEVQAAINNPLSIALGFAELGALDSARIDVAIRRIMTYVDTLTDVNPPPQ</sequence>
<comment type="caution">
    <text evidence="5">The sequence shown here is derived from an EMBL/GenBank/DDBJ whole genome shotgun (WGS) entry which is preliminary data.</text>
</comment>
<gene>
    <name evidence="5" type="ORF">EV688_101161</name>
</gene>
<dbReference type="AlphaFoldDB" id="A0A4R2LGB8"/>
<dbReference type="PANTHER" id="PTHR47429:SF2">
    <property type="entry name" value="PROTEIN TWIN LOV 1"/>
    <property type="match status" value="1"/>
</dbReference>
<evidence type="ECO:0000313" key="6">
    <source>
        <dbReference type="Proteomes" id="UP000294980"/>
    </source>
</evidence>
<dbReference type="Pfam" id="PF13426">
    <property type="entry name" value="PAS_9"/>
    <property type="match status" value="1"/>
</dbReference>
<dbReference type="SUPFAM" id="SSF55785">
    <property type="entry name" value="PYP-like sensor domain (PAS domain)"/>
    <property type="match status" value="1"/>
</dbReference>
<dbReference type="RefSeq" id="WP_117316405.1">
    <property type="nucleotide sequence ID" value="NZ_QQSW01000006.1"/>
</dbReference>
<keyword evidence="2" id="KW-0288">FMN</keyword>
<evidence type="ECO:0000313" key="5">
    <source>
        <dbReference type="EMBL" id="TCO78345.1"/>
    </source>
</evidence>
<dbReference type="NCBIfam" id="TIGR00229">
    <property type="entry name" value="sensory_box"/>
    <property type="match status" value="1"/>
</dbReference>
<reference evidence="5 6" key="1">
    <citation type="submission" date="2019-03" db="EMBL/GenBank/DDBJ databases">
        <title>Genomic Encyclopedia of Type Strains, Phase IV (KMG-IV): sequencing the most valuable type-strain genomes for metagenomic binning, comparative biology and taxonomic classification.</title>
        <authorList>
            <person name="Goeker M."/>
        </authorList>
    </citation>
    <scope>NUCLEOTIDE SEQUENCE [LARGE SCALE GENOMIC DNA]</scope>
    <source>
        <strain evidence="5 6">DSM 23344</strain>
    </source>
</reference>
<dbReference type="PANTHER" id="PTHR47429">
    <property type="entry name" value="PROTEIN TWIN LOV 1"/>
    <property type="match status" value="1"/>
</dbReference>
<keyword evidence="3" id="KW-0157">Chromophore</keyword>
<proteinExistence type="predicted"/>
<dbReference type="Gene3D" id="3.30.450.20">
    <property type="entry name" value="PAS domain"/>
    <property type="match status" value="1"/>
</dbReference>
<organism evidence="5 6">
    <name type="scientific">Chromatocurvus halotolerans</name>
    <dbReference type="NCBI Taxonomy" id="1132028"/>
    <lineage>
        <taxon>Bacteria</taxon>
        <taxon>Pseudomonadati</taxon>
        <taxon>Pseudomonadota</taxon>
        <taxon>Gammaproteobacteria</taxon>
        <taxon>Cellvibrionales</taxon>
        <taxon>Halieaceae</taxon>
        <taxon>Chromatocurvus</taxon>
    </lineage>
</organism>
<evidence type="ECO:0000256" key="3">
    <source>
        <dbReference type="ARBA" id="ARBA00022991"/>
    </source>
</evidence>
<dbReference type="InterPro" id="IPR000014">
    <property type="entry name" value="PAS"/>
</dbReference>
<evidence type="ECO:0000256" key="2">
    <source>
        <dbReference type="ARBA" id="ARBA00022643"/>
    </source>
</evidence>
<evidence type="ECO:0000256" key="1">
    <source>
        <dbReference type="ARBA" id="ARBA00022630"/>
    </source>
</evidence>
<protein>
    <submittedName>
        <fullName evidence="5">PAS domain S-box-containing protein</fullName>
    </submittedName>
</protein>
<name>A0A4R2LGB8_9GAMM</name>
<dbReference type="EMBL" id="SLWX01000001">
    <property type="protein sequence ID" value="TCO78345.1"/>
    <property type="molecule type" value="Genomic_DNA"/>
</dbReference>